<dbReference type="GO" id="GO:1990817">
    <property type="term" value="F:poly(A) RNA polymerase activity"/>
    <property type="evidence" value="ECO:0007669"/>
    <property type="project" value="UniProtKB-EC"/>
</dbReference>
<dbReference type="EC" id="2.7.7.19" evidence="11"/>
<dbReference type="RefSeq" id="WP_307351824.1">
    <property type="nucleotide sequence ID" value="NZ_JAUSVS010000009.1"/>
</dbReference>
<dbReference type="InterPro" id="IPR050264">
    <property type="entry name" value="Bact_CCA-adding_enz_type3_sf"/>
</dbReference>
<evidence type="ECO:0000256" key="4">
    <source>
        <dbReference type="ARBA" id="ARBA00022695"/>
    </source>
</evidence>
<dbReference type="SUPFAM" id="SSF81301">
    <property type="entry name" value="Nucleotidyltransferase"/>
    <property type="match status" value="1"/>
</dbReference>
<evidence type="ECO:0000313" key="12">
    <source>
        <dbReference type="Proteomes" id="UP001228905"/>
    </source>
</evidence>
<dbReference type="Gene3D" id="1.10.3090.10">
    <property type="entry name" value="cca-adding enzyme, domain 2"/>
    <property type="match status" value="1"/>
</dbReference>
<feature type="domain" description="tRNA nucleotidyltransferase/poly(A) polymerase RNA and SrmB- binding" evidence="10">
    <location>
        <begin position="192"/>
        <end position="246"/>
    </location>
</feature>
<accession>A0ABU0IVI5</accession>
<keyword evidence="3" id="KW-0819">tRNA processing</keyword>
<evidence type="ECO:0000259" key="10">
    <source>
        <dbReference type="Pfam" id="PF12627"/>
    </source>
</evidence>
<evidence type="ECO:0000256" key="5">
    <source>
        <dbReference type="ARBA" id="ARBA00022723"/>
    </source>
</evidence>
<evidence type="ECO:0000259" key="9">
    <source>
        <dbReference type="Pfam" id="PF01743"/>
    </source>
</evidence>
<dbReference type="Pfam" id="PF12627">
    <property type="entry name" value="PolyA_pol_RNAbd"/>
    <property type="match status" value="1"/>
</dbReference>
<keyword evidence="8" id="KW-0694">RNA-binding</keyword>
<dbReference type="Gene3D" id="3.30.460.10">
    <property type="entry name" value="Beta Polymerase, domain 2"/>
    <property type="match status" value="1"/>
</dbReference>
<sequence>MTTLPTKLSPQPWMTAPATQAVMEALEARGFSGCARFVGGCVRNALLKTPIDDVDIATTLTPDQVTEALEAAGLSAHPTGVEHGTITAVAMGQPFEVTTLRRDVSTDGRRAVVAFTNSWEEDAQRRDFRLNAIYAERDGTLHDPTGQGVADALAGRIVFVGDAMTRIREDYLRILRFFRFQAWYGQGEPDSAALEACKALKGMLSGRAAERTAKEVLKLLEAEDPRSALRLMAATSVLSAVLPMVKAMGRFEALVEIQTSQLFETDGELRLAALIPDDAKVARDLAERLRLSNATKDRLIAAAGKEPRIVSWMSPREARRAVYRLGVRTFQDRIKLAWAASERSAAATQWRGLLALAESWTPPPFPLTGEEVIAAGAPRGPMVGQVMREVEDWWIDQDFIDDRLAAVERLKAVVQGMVY</sequence>
<organism evidence="11 12">
    <name type="scientific">Caulobacter ginsengisoli</name>
    <dbReference type="NCBI Taxonomy" id="400775"/>
    <lineage>
        <taxon>Bacteria</taxon>
        <taxon>Pseudomonadati</taxon>
        <taxon>Pseudomonadota</taxon>
        <taxon>Alphaproteobacteria</taxon>
        <taxon>Caulobacterales</taxon>
        <taxon>Caulobacteraceae</taxon>
        <taxon>Caulobacter</taxon>
    </lineage>
</organism>
<comment type="caution">
    <text evidence="11">The sequence shown here is derived from an EMBL/GenBank/DDBJ whole genome shotgun (WGS) entry which is preliminary data.</text>
</comment>
<keyword evidence="2 8" id="KW-0808">Transferase</keyword>
<evidence type="ECO:0000256" key="2">
    <source>
        <dbReference type="ARBA" id="ARBA00022679"/>
    </source>
</evidence>
<evidence type="ECO:0000256" key="8">
    <source>
        <dbReference type="RuleBase" id="RU003953"/>
    </source>
</evidence>
<comment type="cofactor">
    <cofactor evidence="1">
        <name>Mg(2+)</name>
        <dbReference type="ChEBI" id="CHEBI:18420"/>
    </cofactor>
</comment>
<evidence type="ECO:0000256" key="3">
    <source>
        <dbReference type="ARBA" id="ARBA00022694"/>
    </source>
</evidence>
<dbReference type="PANTHER" id="PTHR46173">
    <property type="entry name" value="CCA TRNA NUCLEOTIDYLTRANSFERASE 1, MITOCHONDRIAL"/>
    <property type="match status" value="1"/>
</dbReference>
<dbReference type="Pfam" id="PF01743">
    <property type="entry name" value="PolyA_pol"/>
    <property type="match status" value="1"/>
</dbReference>
<keyword evidence="4 11" id="KW-0548">Nucleotidyltransferase</keyword>
<dbReference type="PANTHER" id="PTHR46173:SF1">
    <property type="entry name" value="CCA TRNA NUCLEOTIDYLTRANSFERASE 1, MITOCHONDRIAL"/>
    <property type="match status" value="1"/>
</dbReference>
<gene>
    <name evidence="11" type="ORF">QO010_003820</name>
</gene>
<dbReference type="CDD" id="cd05398">
    <property type="entry name" value="NT_ClassII-CCAase"/>
    <property type="match status" value="1"/>
</dbReference>
<reference evidence="11 12" key="1">
    <citation type="submission" date="2023-07" db="EMBL/GenBank/DDBJ databases">
        <title>Genomic Encyclopedia of Type Strains, Phase IV (KMG-IV): sequencing the most valuable type-strain genomes for metagenomic binning, comparative biology and taxonomic classification.</title>
        <authorList>
            <person name="Goeker M."/>
        </authorList>
    </citation>
    <scope>NUCLEOTIDE SEQUENCE [LARGE SCALE GENOMIC DNA]</scope>
    <source>
        <strain evidence="11 12">DSM 18695</strain>
    </source>
</reference>
<evidence type="ECO:0000313" key="11">
    <source>
        <dbReference type="EMBL" id="MDQ0466027.1"/>
    </source>
</evidence>
<keyword evidence="12" id="KW-1185">Reference proteome</keyword>
<evidence type="ECO:0000256" key="6">
    <source>
        <dbReference type="ARBA" id="ARBA00022741"/>
    </source>
</evidence>
<dbReference type="InterPro" id="IPR032828">
    <property type="entry name" value="PolyA_RNA-bd"/>
</dbReference>
<comment type="similarity">
    <text evidence="8">Belongs to the tRNA nucleotidyltransferase/poly(A) polymerase family.</text>
</comment>
<evidence type="ECO:0000256" key="7">
    <source>
        <dbReference type="ARBA" id="ARBA00022842"/>
    </source>
</evidence>
<feature type="domain" description="Poly A polymerase head" evidence="9">
    <location>
        <begin position="35"/>
        <end position="156"/>
    </location>
</feature>
<name>A0ABU0IVI5_9CAUL</name>
<keyword evidence="6" id="KW-0547">Nucleotide-binding</keyword>
<dbReference type="EMBL" id="JAUSVS010000009">
    <property type="protein sequence ID" value="MDQ0466027.1"/>
    <property type="molecule type" value="Genomic_DNA"/>
</dbReference>
<evidence type="ECO:0000256" key="1">
    <source>
        <dbReference type="ARBA" id="ARBA00001946"/>
    </source>
</evidence>
<protein>
    <submittedName>
        <fullName evidence="11">Poly(A) polymerase</fullName>
        <ecNumber evidence="11">2.7.7.19</ecNumber>
    </submittedName>
</protein>
<dbReference type="Proteomes" id="UP001228905">
    <property type="component" value="Unassembled WGS sequence"/>
</dbReference>
<dbReference type="SUPFAM" id="SSF81891">
    <property type="entry name" value="Poly A polymerase C-terminal region-like"/>
    <property type="match status" value="1"/>
</dbReference>
<proteinExistence type="inferred from homology"/>
<keyword evidence="7" id="KW-0460">Magnesium</keyword>
<keyword evidence="5" id="KW-0479">Metal-binding</keyword>
<dbReference type="InterPro" id="IPR043519">
    <property type="entry name" value="NT_sf"/>
</dbReference>
<dbReference type="InterPro" id="IPR002646">
    <property type="entry name" value="PolA_pol_head_dom"/>
</dbReference>